<dbReference type="PANTHER" id="PTHR43069">
    <property type="entry name" value="FUMARYLACETOACETASE"/>
    <property type="match status" value="1"/>
</dbReference>
<feature type="domain" description="Fumarylacetoacetase-like C-terminal" evidence="16">
    <location>
        <begin position="154"/>
        <end position="412"/>
    </location>
</feature>
<dbReference type="AlphaFoldDB" id="A0A2A2LUI8"/>
<evidence type="ECO:0000256" key="3">
    <source>
        <dbReference type="ARBA" id="ARBA00010211"/>
    </source>
</evidence>
<proteinExistence type="inferred from homology"/>
<dbReference type="InterPro" id="IPR011234">
    <property type="entry name" value="Fumarylacetoacetase-like_C"/>
</dbReference>
<feature type="binding site" evidence="14">
    <location>
        <position position="235"/>
    </location>
    <ligand>
        <name>Mg(2+)</name>
        <dbReference type="ChEBI" id="CHEBI:18420"/>
    </ligand>
</feature>
<evidence type="ECO:0000256" key="10">
    <source>
        <dbReference type="ARBA" id="ARBA00022878"/>
    </source>
</evidence>
<dbReference type="EC" id="3.7.1.2" evidence="4 15"/>
<dbReference type="OrthoDB" id="9971669at2759"/>
<keyword evidence="7 15" id="KW-0378">Hydrolase</keyword>
<organism evidence="18 19">
    <name type="scientific">Diploscapter pachys</name>
    <dbReference type="NCBI Taxonomy" id="2018661"/>
    <lineage>
        <taxon>Eukaryota</taxon>
        <taxon>Metazoa</taxon>
        <taxon>Ecdysozoa</taxon>
        <taxon>Nematoda</taxon>
        <taxon>Chromadorea</taxon>
        <taxon>Rhabditida</taxon>
        <taxon>Rhabditina</taxon>
        <taxon>Rhabditomorpha</taxon>
        <taxon>Rhabditoidea</taxon>
        <taxon>Rhabditidae</taxon>
        <taxon>Diploscapter</taxon>
    </lineage>
</organism>
<dbReference type="SUPFAM" id="SSF63433">
    <property type="entry name" value="Fumarylacetoacetate hydrolase, FAH, N-terminal domain"/>
    <property type="match status" value="1"/>
</dbReference>
<evidence type="ECO:0000256" key="6">
    <source>
        <dbReference type="ARBA" id="ARBA00022723"/>
    </source>
</evidence>
<dbReference type="Gene3D" id="3.90.850.10">
    <property type="entry name" value="Fumarylacetoacetase-like, C-terminal domain"/>
    <property type="match status" value="1"/>
</dbReference>
<dbReference type="InterPro" id="IPR036462">
    <property type="entry name" value="Fumarylacetoacetase_N_sf"/>
</dbReference>
<dbReference type="SUPFAM" id="SSF56529">
    <property type="entry name" value="FAH"/>
    <property type="match status" value="1"/>
</dbReference>
<evidence type="ECO:0000256" key="1">
    <source>
        <dbReference type="ARBA" id="ARBA00000353"/>
    </source>
</evidence>
<dbReference type="GO" id="GO:0046872">
    <property type="term" value="F:metal ion binding"/>
    <property type="evidence" value="ECO:0007669"/>
    <property type="project" value="UniProtKB-UniRule"/>
</dbReference>
<keyword evidence="9 14" id="KW-0460">Magnesium</keyword>
<comment type="pathway">
    <text evidence="2 15">Amino-acid degradation; L-phenylalanine degradation; acetoacetate and fumarate from L-phenylalanine: step 6/6.</text>
</comment>
<dbReference type="GO" id="GO:1902000">
    <property type="term" value="P:homogentisate catabolic process"/>
    <property type="evidence" value="ECO:0007669"/>
    <property type="project" value="TreeGrafter"/>
</dbReference>
<evidence type="ECO:0000259" key="16">
    <source>
        <dbReference type="Pfam" id="PF01557"/>
    </source>
</evidence>
<feature type="binding site" evidence="14">
    <location>
        <position position="202"/>
    </location>
    <ligand>
        <name>Ca(2+)</name>
        <dbReference type="ChEBI" id="CHEBI:29108"/>
    </ligand>
</feature>
<dbReference type="STRING" id="2018661.A0A2A2LUI8"/>
<keyword evidence="11 15" id="KW-0585">Phenylalanine catabolism</keyword>
<dbReference type="GO" id="GO:0006572">
    <property type="term" value="P:L-tyrosine catabolic process"/>
    <property type="evidence" value="ECO:0007669"/>
    <property type="project" value="UniProtKB-UniRule"/>
</dbReference>
<dbReference type="InterPro" id="IPR005959">
    <property type="entry name" value="Fumarylacetoacetase"/>
</dbReference>
<dbReference type="GO" id="GO:0006559">
    <property type="term" value="P:L-phenylalanine catabolic process"/>
    <property type="evidence" value="ECO:0007669"/>
    <property type="project" value="UniProtKB-UniRule"/>
</dbReference>
<dbReference type="Pfam" id="PF09298">
    <property type="entry name" value="FAA_hydrolase_N"/>
    <property type="match status" value="1"/>
</dbReference>
<keyword evidence="10 15" id="KW-0828">Tyrosine catabolism</keyword>
<dbReference type="InterPro" id="IPR036663">
    <property type="entry name" value="Fumarylacetoacetase_C_sf"/>
</dbReference>
<feature type="binding site" evidence="13">
    <location>
        <position position="143"/>
    </location>
    <ligand>
        <name>substrate</name>
    </ligand>
</feature>
<evidence type="ECO:0000256" key="14">
    <source>
        <dbReference type="PIRSR" id="PIRSR605959-3"/>
    </source>
</evidence>
<feature type="binding site" evidence="14">
    <location>
        <position position="259"/>
    </location>
    <ligand>
        <name>Mg(2+)</name>
        <dbReference type="ChEBI" id="CHEBI:18420"/>
    </ligand>
</feature>
<reference evidence="18 19" key="1">
    <citation type="journal article" date="2017" name="Curr. Biol.">
        <title>Genome architecture and evolution of a unichromosomal asexual nematode.</title>
        <authorList>
            <person name="Fradin H."/>
            <person name="Zegar C."/>
            <person name="Gutwein M."/>
            <person name="Lucas J."/>
            <person name="Kovtun M."/>
            <person name="Corcoran D."/>
            <person name="Baugh L.R."/>
            <person name="Kiontke K."/>
            <person name="Gunsalus K."/>
            <person name="Fitch D.H."/>
            <person name="Piano F."/>
        </authorList>
    </citation>
    <scope>NUCLEOTIDE SEQUENCE [LARGE SCALE GENOMIC DNA]</scope>
    <source>
        <strain evidence="18">PF1309</strain>
    </source>
</reference>
<comment type="similarity">
    <text evidence="3 15">Belongs to the FAH family.</text>
</comment>
<gene>
    <name evidence="18" type="ORF">WR25_00700</name>
</gene>
<feature type="binding site" evidence="13">
    <location>
        <position position="246"/>
    </location>
    <ligand>
        <name>substrate</name>
    </ligand>
</feature>
<comment type="cofactor">
    <cofactor evidence="15">
        <name>Mg(2+)</name>
        <dbReference type="ChEBI" id="CHEBI:18420"/>
    </cofactor>
    <cofactor evidence="15">
        <name>Ca(2+)</name>
        <dbReference type="ChEBI" id="CHEBI:29108"/>
    </cofactor>
</comment>
<evidence type="ECO:0000256" key="8">
    <source>
        <dbReference type="ARBA" id="ARBA00022837"/>
    </source>
</evidence>
<feature type="binding site" evidence="14">
    <location>
        <position position="127"/>
    </location>
    <ligand>
        <name>Ca(2+)</name>
        <dbReference type="ChEBI" id="CHEBI:29108"/>
    </ligand>
</feature>
<dbReference type="Gene3D" id="2.30.30.230">
    <property type="entry name" value="Fumarylacetoacetase, N-terminal domain"/>
    <property type="match status" value="1"/>
</dbReference>
<evidence type="ECO:0000259" key="17">
    <source>
        <dbReference type="Pfam" id="PF09298"/>
    </source>
</evidence>
<name>A0A2A2LUI8_9BILA</name>
<evidence type="ECO:0000256" key="12">
    <source>
        <dbReference type="PIRSR" id="PIRSR605959-1"/>
    </source>
</evidence>
<feature type="active site" description="Proton acceptor" evidence="12">
    <location>
        <position position="134"/>
    </location>
</feature>
<accession>A0A2A2LUI8</accession>
<feature type="binding site" evidence="13">
    <location>
        <position position="129"/>
    </location>
    <ligand>
        <name>substrate</name>
    </ligand>
</feature>
<dbReference type="FunFam" id="3.90.850.10:FF:000004">
    <property type="entry name" value="Fumarylacetoacetase"/>
    <property type="match status" value="1"/>
</dbReference>
<dbReference type="UniPathway" id="UPA00139">
    <property type="reaction ID" value="UER00341"/>
</dbReference>
<keyword evidence="19" id="KW-1185">Reference proteome</keyword>
<feature type="binding site" evidence="14">
    <location>
        <position position="255"/>
    </location>
    <ligand>
        <name>Mg(2+)</name>
        <dbReference type="ChEBI" id="CHEBI:18420"/>
    </ligand>
</feature>
<sequence length="419" mass="46500">MKSFVNVAAGSDFPLENCPYGVFSTKANEHRRIGVAIGDQILDLSAVAHLFDGPNLKAHQNVFKEETLNAFMALPRAAWLEVRARIQQLLSDDCDVIKGNNDLRSKALVSQNEATMHLPASIGDYTDFYSSIYHATNVGIMFRGKENALMPNWKWLPVGYHGRASSVIPSGHSVRRPCGQTKPEGVDQPIYGPSKLVDFELEMAFFVGGTENKLGERIPIEKVEDHIFGMVLMNDWSARDIQAWEYVPLGPFLAKNFGTTISPWIVSMEALKPFIVDNMNQDPVPPSYLRHPDPYTFDINLGVTIKPEGESKDHEVCKTNFKYLYWTLKQQLAHHCVNGCNMRAGDLLGSGTVSGPDEGSYGSMLELSWRGAKTVQVGEATRKFIADGDEVNLTGYCEKNGLRIGFGECRAKLLPAEPI</sequence>
<dbReference type="InterPro" id="IPR015377">
    <property type="entry name" value="Fumarylacetoacetase_N"/>
</dbReference>
<dbReference type="Pfam" id="PF01557">
    <property type="entry name" value="FAA_hydrolase"/>
    <property type="match status" value="1"/>
</dbReference>
<protein>
    <recommendedName>
        <fullName evidence="5 15">Fumarylacetoacetase</fullName>
        <ecNumber evidence="4 15">3.7.1.2</ecNumber>
    </recommendedName>
    <alternativeName>
        <fullName evidence="15">Fumarylacetoacetate hydrolase</fullName>
    </alternativeName>
</protein>
<evidence type="ECO:0000256" key="5">
    <source>
        <dbReference type="ARBA" id="ARBA00014741"/>
    </source>
</evidence>
<dbReference type="FunFam" id="2.30.30.230:FF:000001">
    <property type="entry name" value="Fumarylacetoacetase"/>
    <property type="match status" value="1"/>
</dbReference>
<dbReference type="NCBIfam" id="TIGR01266">
    <property type="entry name" value="fum_ac_acetase"/>
    <property type="match status" value="1"/>
</dbReference>
<dbReference type="GO" id="GO:0004334">
    <property type="term" value="F:fumarylacetoacetase activity"/>
    <property type="evidence" value="ECO:0007669"/>
    <property type="project" value="UniProtKB-UniRule"/>
</dbReference>
<evidence type="ECO:0000256" key="2">
    <source>
        <dbReference type="ARBA" id="ARBA00004782"/>
    </source>
</evidence>
<dbReference type="Proteomes" id="UP000218231">
    <property type="component" value="Unassembled WGS sequence"/>
</dbReference>
<evidence type="ECO:0000256" key="4">
    <source>
        <dbReference type="ARBA" id="ARBA00012094"/>
    </source>
</evidence>
<evidence type="ECO:0000313" key="18">
    <source>
        <dbReference type="EMBL" id="PAV89853.1"/>
    </source>
</evidence>
<dbReference type="EMBL" id="LIAE01006424">
    <property type="protein sequence ID" value="PAV89853.1"/>
    <property type="molecule type" value="Genomic_DNA"/>
</dbReference>
<keyword evidence="6 14" id="KW-0479">Metal-binding</keyword>
<feature type="binding site" evidence="13">
    <location>
        <position position="242"/>
    </location>
    <ligand>
        <name>substrate</name>
    </ligand>
</feature>
<evidence type="ECO:0000256" key="7">
    <source>
        <dbReference type="ARBA" id="ARBA00022801"/>
    </source>
</evidence>
<dbReference type="PANTHER" id="PTHR43069:SF2">
    <property type="entry name" value="FUMARYLACETOACETASE"/>
    <property type="match status" value="1"/>
</dbReference>
<evidence type="ECO:0000313" key="19">
    <source>
        <dbReference type="Proteomes" id="UP000218231"/>
    </source>
</evidence>
<evidence type="ECO:0000256" key="9">
    <source>
        <dbReference type="ARBA" id="ARBA00022842"/>
    </source>
</evidence>
<evidence type="ECO:0000256" key="11">
    <source>
        <dbReference type="ARBA" id="ARBA00023232"/>
    </source>
</evidence>
<feature type="binding site" evidence="14">
    <location>
        <position position="235"/>
    </location>
    <ligand>
        <name>Ca(2+)</name>
        <dbReference type="ChEBI" id="CHEBI:29108"/>
    </ligand>
</feature>
<keyword evidence="8 14" id="KW-0106">Calcium</keyword>
<feature type="binding site" evidence="14">
    <location>
        <position position="200"/>
    </location>
    <ligand>
        <name>Ca(2+)</name>
        <dbReference type="ChEBI" id="CHEBI:29108"/>
    </ligand>
</feature>
<evidence type="ECO:0000256" key="13">
    <source>
        <dbReference type="PIRSR" id="PIRSR605959-2"/>
    </source>
</evidence>
<evidence type="ECO:0000256" key="15">
    <source>
        <dbReference type="RuleBase" id="RU366008"/>
    </source>
</evidence>
<feature type="binding site" evidence="13">
    <location>
        <position position="352"/>
    </location>
    <ligand>
        <name>substrate</name>
    </ligand>
</feature>
<comment type="caution">
    <text evidence="18">The sequence shown here is derived from an EMBL/GenBank/DDBJ whole genome shotgun (WGS) entry which is preliminary data.</text>
</comment>
<comment type="catalytic activity">
    <reaction evidence="1 15">
        <text>4-fumarylacetoacetate + H2O = acetoacetate + fumarate + H(+)</text>
        <dbReference type="Rhea" id="RHEA:10244"/>
        <dbReference type="ChEBI" id="CHEBI:13705"/>
        <dbReference type="ChEBI" id="CHEBI:15377"/>
        <dbReference type="ChEBI" id="CHEBI:15378"/>
        <dbReference type="ChEBI" id="CHEBI:18034"/>
        <dbReference type="ChEBI" id="CHEBI:29806"/>
        <dbReference type="EC" id="3.7.1.2"/>
    </reaction>
</comment>
<feature type="domain" description="Fumarylacetoacetase N-terminal" evidence="17">
    <location>
        <begin position="16"/>
        <end position="119"/>
    </location>
</feature>